<evidence type="ECO:0000313" key="1">
    <source>
        <dbReference type="EMBL" id="WQD75059.1"/>
    </source>
</evidence>
<evidence type="ECO:0000313" key="2">
    <source>
        <dbReference type="Proteomes" id="UP001325023"/>
    </source>
</evidence>
<name>A0ACD4Y0J0_PSEFL</name>
<accession>A0ACD4Y0J0</accession>
<dbReference type="Proteomes" id="UP001325023">
    <property type="component" value="Chromosome"/>
</dbReference>
<proteinExistence type="predicted"/>
<organism evidence="1 2">
    <name type="scientific">Pseudomonas fluorescens</name>
    <dbReference type="NCBI Taxonomy" id="294"/>
    <lineage>
        <taxon>Bacteria</taxon>
        <taxon>Pseudomonadati</taxon>
        <taxon>Pseudomonadota</taxon>
        <taxon>Gammaproteobacteria</taxon>
        <taxon>Pseudomonadales</taxon>
        <taxon>Pseudomonadaceae</taxon>
        <taxon>Pseudomonas</taxon>
    </lineage>
</organism>
<keyword evidence="2" id="KW-1185">Reference proteome</keyword>
<sequence>MTKIAPLSHYQPILSFLRVLRGELKAQPPKLGFSVSAKKFELSVFTTLVSLVAVLGPFSYGVLALYEIGRLGYFNAPVDFLQLGSFGFSDVILKAYPSVIPMVAVAALSVRFLWLKGIHRAYAVLHIVGLFALLLITLVNGSAWKIFWVCVAAIAILFLLIKGPPAPPEMGNESEEDSKPLETKDQKFWRIAQWCPALMIIVFVLGWMVSAYGAKNAELETYYWCTKDEVVLGFYGDKVLTSKLQNGDIGHTFSIRDVKTLTEMSYQKIGPLKVAPLWKPALGR</sequence>
<gene>
    <name evidence="1" type="ORF">U0037_14285</name>
</gene>
<protein>
    <submittedName>
        <fullName evidence="1">Uncharacterized protein</fullName>
    </submittedName>
</protein>
<reference evidence="1" key="1">
    <citation type="submission" date="2023-12" db="EMBL/GenBank/DDBJ databases">
        <title>Genome sequencing and assembly of bacterial species from a model synthetic community.</title>
        <authorList>
            <person name="Hogle S.L."/>
        </authorList>
    </citation>
    <scope>NUCLEOTIDE SEQUENCE</scope>
    <source>
        <strain evidence="1">SBW25</strain>
    </source>
</reference>
<dbReference type="EMBL" id="CP140009">
    <property type="protein sequence ID" value="WQD75059.1"/>
    <property type="molecule type" value="Genomic_DNA"/>
</dbReference>